<dbReference type="PRINTS" id="PR00598">
    <property type="entry name" value="HTHMARR"/>
</dbReference>
<dbReference type="Gene3D" id="1.10.10.10">
    <property type="entry name" value="Winged helix-like DNA-binding domain superfamily/Winged helix DNA-binding domain"/>
    <property type="match status" value="1"/>
</dbReference>
<evidence type="ECO:0000256" key="2">
    <source>
        <dbReference type="ARBA" id="ARBA00023125"/>
    </source>
</evidence>
<accession>A0A9W6LMH9</accession>
<dbReference type="PANTHER" id="PTHR42756:SF1">
    <property type="entry name" value="TRANSCRIPTIONAL REPRESSOR OF EMRAB OPERON"/>
    <property type="match status" value="1"/>
</dbReference>
<comment type="caution">
    <text evidence="5">The sequence shown here is derived from an EMBL/GenBank/DDBJ whole genome shotgun (WGS) entry which is preliminary data.</text>
</comment>
<gene>
    <name evidence="5" type="ORF">PM10SUCC1_04500</name>
</gene>
<keyword evidence="6" id="KW-1185">Reference proteome</keyword>
<evidence type="ECO:0000256" key="3">
    <source>
        <dbReference type="ARBA" id="ARBA00023163"/>
    </source>
</evidence>
<dbReference type="EMBL" id="BSDY01000002">
    <property type="protein sequence ID" value="GLI54935.1"/>
    <property type="molecule type" value="Genomic_DNA"/>
</dbReference>
<dbReference type="AlphaFoldDB" id="A0A9W6LMH9"/>
<protein>
    <submittedName>
        <fullName evidence="5">MarR family transcriptional regulator</fullName>
    </submittedName>
</protein>
<reference evidence="5" key="1">
    <citation type="submission" date="2022-12" db="EMBL/GenBank/DDBJ databases">
        <title>Reference genome sequencing for broad-spectrum identification of bacterial and archaeal isolates by mass spectrometry.</title>
        <authorList>
            <person name="Sekiguchi Y."/>
            <person name="Tourlousse D.M."/>
        </authorList>
    </citation>
    <scope>NUCLEOTIDE SEQUENCE</scope>
    <source>
        <strain evidence="5">10succ1</strain>
    </source>
</reference>
<dbReference type="GO" id="GO:0003700">
    <property type="term" value="F:DNA-binding transcription factor activity"/>
    <property type="evidence" value="ECO:0007669"/>
    <property type="project" value="InterPro"/>
</dbReference>
<keyword evidence="1" id="KW-0805">Transcription regulation</keyword>
<evidence type="ECO:0000313" key="5">
    <source>
        <dbReference type="EMBL" id="GLI54935.1"/>
    </source>
</evidence>
<sequence length="143" mass="16325">MKEKELIQTVAIIYRYQIMILNQRLSKYQMTTGLAPFLLSIDTNPGTSLISLSRELFIDKATTTKAVTKLIDGGFIEKMADPADRRAFKLYITPKGKDICREVRVEASIFREEILEGCSQEDYKATLKVLGQVFENMRKISSH</sequence>
<organism evidence="5 6">
    <name type="scientific">Propionigenium maris DSM 9537</name>
    <dbReference type="NCBI Taxonomy" id="1123000"/>
    <lineage>
        <taxon>Bacteria</taxon>
        <taxon>Fusobacteriati</taxon>
        <taxon>Fusobacteriota</taxon>
        <taxon>Fusobacteriia</taxon>
        <taxon>Fusobacteriales</taxon>
        <taxon>Fusobacteriaceae</taxon>
        <taxon>Propionigenium</taxon>
    </lineage>
</organism>
<dbReference type="InterPro" id="IPR000835">
    <property type="entry name" value="HTH_MarR-typ"/>
</dbReference>
<dbReference type="Pfam" id="PF01047">
    <property type="entry name" value="MarR"/>
    <property type="match status" value="1"/>
</dbReference>
<dbReference type="PANTHER" id="PTHR42756">
    <property type="entry name" value="TRANSCRIPTIONAL REGULATOR, MARR"/>
    <property type="match status" value="1"/>
</dbReference>
<keyword evidence="2" id="KW-0238">DNA-binding</keyword>
<dbReference type="Proteomes" id="UP001144471">
    <property type="component" value="Unassembled WGS sequence"/>
</dbReference>
<dbReference type="PROSITE" id="PS50995">
    <property type="entry name" value="HTH_MARR_2"/>
    <property type="match status" value="1"/>
</dbReference>
<dbReference type="SUPFAM" id="SSF46785">
    <property type="entry name" value="Winged helix' DNA-binding domain"/>
    <property type="match status" value="1"/>
</dbReference>
<dbReference type="RefSeq" id="WP_281833135.1">
    <property type="nucleotide sequence ID" value="NZ_BSDY01000002.1"/>
</dbReference>
<evidence type="ECO:0000256" key="1">
    <source>
        <dbReference type="ARBA" id="ARBA00023015"/>
    </source>
</evidence>
<keyword evidence="3" id="KW-0804">Transcription</keyword>
<evidence type="ECO:0000259" key="4">
    <source>
        <dbReference type="PROSITE" id="PS50995"/>
    </source>
</evidence>
<name>A0A9W6LMH9_9FUSO</name>
<dbReference type="InterPro" id="IPR036388">
    <property type="entry name" value="WH-like_DNA-bd_sf"/>
</dbReference>
<feature type="domain" description="HTH marR-type" evidence="4">
    <location>
        <begin position="3"/>
        <end position="135"/>
    </location>
</feature>
<dbReference type="InterPro" id="IPR036390">
    <property type="entry name" value="WH_DNA-bd_sf"/>
</dbReference>
<evidence type="ECO:0000313" key="6">
    <source>
        <dbReference type="Proteomes" id="UP001144471"/>
    </source>
</evidence>
<dbReference type="SMART" id="SM00347">
    <property type="entry name" value="HTH_MARR"/>
    <property type="match status" value="1"/>
</dbReference>
<dbReference type="GO" id="GO:0003677">
    <property type="term" value="F:DNA binding"/>
    <property type="evidence" value="ECO:0007669"/>
    <property type="project" value="UniProtKB-KW"/>
</dbReference>
<proteinExistence type="predicted"/>